<dbReference type="Proteomes" id="UP000219338">
    <property type="component" value="Unassembled WGS sequence"/>
</dbReference>
<feature type="transmembrane region" description="Helical" evidence="1">
    <location>
        <begin position="219"/>
        <end position="241"/>
    </location>
</feature>
<feature type="transmembrane region" description="Helical" evidence="1">
    <location>
        <begin position="58"/>
        <end position="77"/>
    </location>
</feature>
<evidence type="ECO:0000256" key="1">
    <source>
        <dbReference type="SAM" id="Phobius"/>
    </source>
</evidence>
<feature type="transmembrane region" description="Helical" evidence="1">
    <location>
        <begin position="184"/>
        <end position="207"/>
    </location>
</feature>
<dbReference type="AlphaFoldDB" id="A0A284S3A1"/>
<dbReference type="STRING" id="47428.A0A284S3A1"/>
<evidence type="ECO:0000313" key="2">
    <source>
        <dbReference type="EMBL" id="SJL15500.1"/>
    </source>
</evidence>
<dbReference type="OMA" id="ATTIMCT"/>
<reference evidence="3" key="1">
    <citation type="journal article" date="2017" name="Nat. Ecol. Evol.">
        <title>Genome expansion and lineage-specific genetic innovations in the forest pathogenic fungi Armillaria.</title>
        <authorList>
            <person name="Sipos G."/>
            <person name="Prasanna A.N."/>
            <person name="Walter M.C."/>
            <person name="O'Connor E."/>
            <person name="Balint B."/>
            <person name="Krizsan K."/>
            <person name="Kiss B."/>
            <person name="Hess J."/>
            <person name="Varga T."/>
            <person name="Slot J."/>
            <person name="Riley R."/>
            <person name="Boka B."/>
            <person name="Rigling D."/>
            <person name="Barry K."/>
            <person name="Lee J."/>
            <person name="Mihaltcheva S."/>
            <person name="LaButti K."/>
            <person name="Lipzen A."/>
            <person name="Waldron R."/>
            <person name="Moloney N.M."/>
            <person name="Sperisen C."/>
            <person name="Kredics L."/>
            <person name="Vagvoelgyi C."/>
            <person name="Patrignani A."/>
            <person name="Fitzpatrick D."/>
            <person name="Nagy I."/>
            <person name="Doyle S."/>
            <person name="Anderson J.B."/>
            <person name="Grigoriev I.V."/>
            <person name="Gueldener U."/>
            <person name="Muensterkoetter M."/>
            <person name="Nagy L.G."/>
        </authorList>
    </citation>
    <scope>NUCLEOTIDE SEQUENCE [LARGE SCALE GENOMIC DNA]</scope>
    <source>
        <strain evidence="3">C18/9</strain>
    </source>
</reference>
<feature type="transmembrane region" description="Helical" evidence="1">
    <location>
        <begin position="31"/>
        <end position="49"/>
    </location>
</feature>
<sequence>MNAPLPDLSQDDRRVIFNSLDLHPNRMVLEALLYGLYTGIVVVTFWNIFSSPGRLRSTFLRTIIVTFYVLSTIGFAMDWVVEHRAFIKYGNNYYSVFTVLEEVGPWWKAYNVVIGITGGVSTLLVDITIIWRCWTLWNRQWRVVLMPIMCAGTAMKVMQILSIFHNTTQDISKTGGFAEDIDWALIYLSPRLATTIMCTLLIVYRIIQHSQGISAFCKIIEMIIESSAMYSLSLVVYLALVSKNSESSYYADIIMAYVKVIAPTFLMLRVADGGEYELF</sequence>
<protein>
    <submittedName>
        <fullName evidence="2">Uncharacterized protein</fullName>
    </submittedName>
</protein>
<keyword evidence="1" id="KW-0472">Membrane</keyword>
<evidence type="ECO:0000313" key="3">
    <source>
        <dbReference type="Proteomes" id="UP000219338"/>
    </source>
</evidence>
<dbReference type="OrthoDB" id="2955783at2759"/>
<gene>
    <name evidence="2" type="ORF">ARMOST_19000</name>
</gene>
<keyword evidence="3" id="KW-1185">Reference proteome</keyword>
<proteinExistence type="predicted"/>
<accession>A0A284S3A1</accession>
<organism evidence="2 3">
    <name type="scientific">Armillaria ostoyae</name>
    <name type="common">Armillaria root rot fungus</name>
    <dbReference type="NCBI Taxonomy" id="47428"/>
    <lineage>
        <taxon>Eukaryota</taxon>
        <taxon>Fungi</taxon>
        <taxon>Dikarya</taxon>
        <taxon>Basidiomycota</taxon>
        <taxon>Agaricomycotina</taxon>
        <taxon>Agaricomycetes</taxon>
        <taxon>Agaricomycetidae</taxon>
        <taxon>Agaricales</taxon>
        <taxon>Marasmiineae</taxon>
        <taxon>Physalacriaceae</taxon>
        <taxon>Armillaria</taxon>
    </lineage>
</organism>
<keyword evidence="1" id="KW-1133">Transmembrane helix</keyword>
<feature type="transmembrane region" description="Helical" evidence="1">
    <location>
        <begin position="143"/>
        <end position="164"/>
    </location>
</feature>
<dbReference type="EMBL" id="FUEG01000029">
    <property type="protein sequence ID" value="SJL15500.1"/>
    <property type="molecule type" value="Genomic_DNA"/>
</dbReference>
<feature type="transmembrane region" description="Helical" evidence="1">
    <location>
        <begin position="109"/>
        <end position="131"/>
    </location>
</feature>
<keyword evidence="1" id="KW-0812">Transmembrane</keyword>
<name>A0A284S3A1_ARMOS</name>